<evidence type="ECO:0000313" key="3">
    <source>
        <dbReference type="Proteomes" id="UP000216725"/>
    </source>
</evidence>
<feature type="compositionally biased region" description="Low complexity" evidence="1">
    <location>
        <begin position="42"/>
        <end position="52"/>
    </location>
</feature>
<accession>A0A261EXZ1</accession>
<sequence>MKCIICGSEFRPRGGGKPQKYCSEKCRNKAKVRARKAKADGTRPPAAETAKPAPKPKQAKERPDLSRDEFKRMMDESLEDVLRRNRDRLSQALDDPDTPANALAAISRQLIAVVERLDRLEGGDPLLDIDAGDDADTQNLTQEAGDGAGKAIV</sequence>
<keyword evidence="3" id="KW-1185">Reference proteome</keyword>
<feature type="region of interest" description="Disordered" evidence="1">
    <location>
        <begin position="33"/>
        <end position="73"/>
    </location>
</feature>
<dbReference type="AlphaFoldDB" id="A0A261EXZ1"/>
<dbReference type="Proteomes" id="UP000216725">
    <property type="component" value="Unassembled WGS sequence"/>
</dbReference>
<protein>
    <recommendedName>
        <fullName evidence="4">Terminase small subunit</fullName>
    </recommendedName>
</protein>
<evidence type="ECO:0000256" key="1">
    <source>
        <dbReference type="SAM" id="MobiDB-lite"/>
    </source>
</evidence>
<name>A0A261EXZ1_9BIFI</name>
<feature type="compositionally biased region" description="Basic and acidic residues" evidence="1">
    <location>
        <begin position="58"/>
        <end position="73"/>
    </location>
</feature>
<evidence type="ECO:0000313" key="2">
    <source>
        <dbReference type="EMBL" id="OZG51739.1"/>
    </source>
</evidence>
<feature type="region of interest" description="Disordered" evidence="1">
    <location>
        <begin position="128"/>
        <end position="153"/>
    </location>
</feature>
<organism evidence="2 3">
    <name type="scientific">Pseudoscardovia radai</name>
    <dbReference type="NCBI Taxonomy" id="987066"/>
    <lineage>
        <taxon>Bacteria</taxon>
        <taxon>Bacillati</taxon>
        <taxon>Actinomycetota</taxon>
        <taxon>Actinomycetes</taxon>
        <taxon>Bifidobacteriales</taxon>
        <taxon>Bifidobacteriaceae</taxon>
        <taxon>Pseudoscardovia</taxon>
    </lineage>
</organism>
<gene>
    <name evidence="2" type="ORF">PSRA_0819</name>
</gene>
<comment type="caution">
    <text evidence="2">The sequence shown here is derived from an EMBL/GenBank/DDBJ whole genome shotgun (WGS) entry which is preliminary data.</text>
</comment>
<proteinExistence type="predicted"/>
<evidence type="ECO:0008006" key="4">
    <source>
        <dbReference type="Google" id="ProtNLM"/>
    </source>
</evidence>
<dbReference type="OrthoDB" id="3240186at2"/>
<dbReference type="RefSeq" id="WP_094660648.1">
    <property type="nucleotide sequence ID" value="NZ_JBKZBO010000010.1"/>
</dbReference>
<dbReference type="EMBL" id="MWWR01000006">
    <property type="protein sequence ID" value="OZG51739.1"/>
    <property type="molecule type" value="Genomic_DNA"/>
</dbReference>
<reference evidence="2 3" key="1">
    <citation type="journal article" date="2017" name="BMC Genomics">
        <title>Comparative genomic and phylogenomic analyses of the Bifidobacteriaceae family.</title>
        <authorList>
            <person name="Lugli G.A."/>
            <person name="Milani C."/>
            <person name="Turroni F."/>
            <person name="Duranti S."/>
            <person name="Mancabelli L."/>
            <person name="Mangifesta M."/>
            <person name="Ferrario C."/>
            <person name="Modesto M."/>
            <person name="Mattarelli P."/>
            <person name="Jiri K."/>
            <person name="van Sinderen D."/>
            <person name="Ventura M."/>
        </authorList>
    </citation>
    <scope>NUCLEOTIDE SEQUENCE [LARGE SCALE GENOMIC DNA]</scope>
    <source>
        <strain evidence="2 3">DSM 24742</strain>
    </source>
</reference>